<feature type="compositionally biased region" description="Pro residues" evidence="1">
    <location>
        <begin position="20"/>
        <end position="36"/>
    </location>
</feature>
<reference evidence="2" key="1">
    <citation type="submission" date="2023-11" db="EMBL/GenBank/DDBJ databases">
        <title>Genome assemblies of two species of porcelain crab, Petrolisthes cinctipes and Petrolisthes manimaculis (Anomura: Porcellanidae).</title>
        <authorList>
            <person name="Angst P."/>
        </authorList>
    </citation>
    <scope>NUCLEOTIDE SEQUENCE</scope>
    <source>
        <strain evidence="2">PB745_02</strain>
        <tissue evidence="2">Gill</tissue>
    </source>
</reference>
<keyword evidence="3" id="KW-1185">Reference proteome</keyword>
<evidence type="ECO:0000256" key="1">
    <source>
        <dbReference type="SAM" id="MobiDB-lite"/>
    </source>
</evidence>
<dbReference type="AlphaFoldDB" id="A0AAE1P3F6"/>
<feature type="compositionally biased region" description="Acidic residues" evidence="1">
    <location>
        <begin position="130"/>
        <end position="157"/>
    </location>
</feature>
<evidence type="ECO:0000313" key="2">
    <source>
        <dbReference type="EMBL" id="KAK4301299.1"/>
    </source>
</evidence>
<feature type="region of interest" description="Disordered" evidence="1">
    <location>
        <begin position="15"/>
        <end position="90"/>
    </location>
</feature>
<feature type="compositionally biased region" description="Polar residues" evidence="1">
    <location>
        <begin position="64"/>
        <end position="80"/>
    </location>
</feature>
<name>A0AAE1P3F6_9EUCA</name>
<proteinExistence type="predicted"/>
<feature type="region of interest" description="Disordered" evidence="1">
    <location>
        <begin position="125"/>
        <end position="162"/>
    </location>
</feature>
<sequence length="172" mass="19344">MSRCFHNSITLGHFKDPCQCDPPFPSPPRPLDPQTPNPQTHKFPDPQTHHLFGKVMGEGGEGGLSSQTLRSQNPIPSDTQIPKFPDPPDSPFRRRGDGFFFLFILLLGIDSRYCWIWCCSPSFLTSNRSDEEEEEEEEEEEDGEENDDDDDDAADGEEASKVVVVFTETAIP</sequence>
<dbReference type="EMBL" id="JAWZYT010002897">
    <property type="protein sequence ID" value="KAK4301299.1"/>
    <property type="molecule type" value="Genomic_DNA"/>
</dbReference>
<organism evidence="2 3">
    <name type="scientific">Petrolisthes manimaculis</name>
    <dbReference type="NCBI Taxonomy" id="1843537"/>
    <lineage>
        <taxon>Eukaryota</taxon>
        <taxon>Metazoa</taxon>
        <taxon>Ecdysozoa</taxon>
        <taxon>Arthropoda</taxon>
        <taxon>Crustacea</taxon>
        <taxon>Multicrustacea</taxon>
        <taxon>Malacostraca</taxon>
        <taxon>Eumalacostraca</taxon>
        <taxon>Eucarida</taxon>
        <taxon>Decapoda</taxon>
        <taxon>Pleocyemata</taxon>
        <taxon>Anomura</taxon>
        <taxon>Galatheoidea</taxon>
        <taxon>Porcellanidae</taxon>
        <taxon>Petrolisthes</taxon>
    </lineage>
</organism>
<protein>
    <submittedName>
        <fullName evidence="2">Uncharacterized protein</fullName>
    </submittedName>
</protein>
<gene>
    <name evidence="2" type="ORF">Pmani_026558</name>
</gene>
<accession>A0AAE1P3F6</accession>
<evidence type="ECO:0000313" key="3">
    <source>
        <dbReference type="Proteomes" id="UP001292094"/>
    </source>
</evidence>
<dbReference type="Proteomes" id="UP001292094">
    <property type="component" value="Unassembled WGS sequence"/>
</dbReference>
<comment type="caution">
    <text evidence="2">The sequence shown here is derived from an EMBL/GenBank/DDBJ whole genome shotgun (WGS) entry which is preliminary data.</text>
</comment>